<protein>
    <recommendedName>
        <fullName evidence="3">Epg5-like TPR domain-containing protein</fullName>
    </recommendedName>
</protein>
<comment type="similarity">
    <text evidence="1">Belongs to the EPG5 family.</text>
</comment>
<evidence type="ECO:0000313" key="4">
    <source>
        <dbReference type="EMBL" id="KAL3851894.1"/>
    </source>
</evidence>
<dbReference type="AlphaFoldDB" id="A0ABD3UQV5"/>
<name>A0ABD3UQV5_SINWO</name>
<feature type="non-terminal residue" evidence="4">
    <location>
        <position position="529"/>
    </location>
</feature>
<feature type="domain" description="Epg5-like TPR" evidence="3">
    <location>
        <begin position="289"/>
        <end position="490"/>
    </location>
</feature>
<dbReference type="EMBL" id="JBJQND010000015">
    <property type="protein sequence ID" value="KAL3851894.1"/>
    <property type="molecule type" value="Genomic_DNA"/>
</dbReference>
<comment type="caution">
    <text evidence="4">The sequence shown here is derived from an EMBL/GenBank/DDBJ whole genome shotgun (WGS) entry which is preliminary data.</text>
</comment>
<sequence>MVSGVNQQLTTEQEFNNWCWDLLLKLHIHRSSLPLTDRRLADAQSGIPDLSNDDALLSISNGIKEKNPVACATALLLTKYGHDLSSFLEDGLPVLQILMDQYHTRPILCILYHVVPLYYECPQYLLQSDRFRSVLLSMLQADDSYFKIAQSLLSFDFPGPVTKLFLCMVQSQISDASSDNGGWVLSVLSFWTKLIMSLPKWWLDRNCCCALDMLIKSSFAHILAVDDLIKIFKEKYELFLYEEKPHGLVTSLMNWVTSGVTLPSFMEKWSFPEFSWLAYLILHVEGQYEEQTKLWSMMQEELLSSTKTGIDQALKKSILKLKLDQAPILNRLNIYRWLQQAVDMPKDHPVFVLCVHRFFVLYLGRLASQGSLPQRASVGEKFFSSMANSAMLKKLKKKLGEAADFYMKQASPQVDGSGSLDISPRDDGTQTVIGHVHRKLARIFQTFQLWLDEPRLHDASLYLPALPPQYQSDRLLQVFQNQIIPWLEFLPFELIKGELSALALEWKKMSHQTFLYKKSLNVENENDLS</sequence>
<gene>
    <name evidence="4" type="ORF">ACJMK2_015591</name>
</gene>
<dbReference type="Pfam" id="PF26573">
    <property type="entry name" value="TPR_Epg5_2"/>
    <property type="match status" value="1"/>
</dbReference>
<keyword evidence="2" id="KW-0072">Autophagy</keyword>
<proteinExistence type="inferred from homology"/>
<dbReference type="InterPro" id="IPR058750">
    <property type="entry name" value="TPR_Epg5"/>
</dbReference>
<evidence type="ECO:0000259" key="3">
    <source>
        <dbReference type="Pfam" id="PF26573"/>
    </source>
</evidence>
<dbReference type="PANTHER" id="PTHR31139">
    <property type="entry name" value="ECTOPIC P GRANULES PROTEIN 5 HOMOLOG"/>
    <property type="match status" value="1"/>
</dbReference>
<accession>A0ABD3UQV5</accession>
<dbReference type="Proteomes" id="UP001634394">
    <property type="component" value="Unassembled WGS sequence"/>
</dbReference>
<dbReference type="GO" id="GO:0006914">
    <property type="term" value="P:autophagy"/>
    <property type="evidence" value="ECO:0007669"/>
    <property type="project" value="UniProtKB-KW"/>
</dbReference>
<reference evidence="4 5" key="1">
    <citation type="submission" date="2024-11" db="EMBL/GenBank/DDBJ databases">
        <title>Chromosome-level genome assembly of the freshwater bivalve Anodonta woodiana.</title>
        <authorList>
            <person name="Chen X."/>
        </authorList>
    </citation>
    <scope>NUCLEOTIDE SEQUENCE [LARGE SCALE GENOMIC DNA]</scope>
    <source>
        <strain evidence="4">MN2024</strain>
        <tissue evidence="4">Gills</tissue>
    </source>
</reference>
<evidence type="ECO:0000256" key="1">
    <source>
        <dbReference type="ARBA" id="ARBA00010948"/>
    </source>
</evidence>
<keyword evidence="5" id="KW-1185">Reference proteome</keyword>
<evidence type="ECO:0000313" key="5">
    <source>
        <dbReference type="Proteomes" id="UP001634394"/>
    </source>
</evidence>
<dbReference type="PANTHER" id="PTHR31139:SF4">
    <property type="entry name" value="ECTOPIC P GRANULES PROTEIN 5 HOMOLOG"/>
    <property type="match status" value="1"/>
</dbReference>
<dbReference type="InterPro" id="IPR051436">
    <property type="entry name" value="Autophagy-related_EPG5"/>
</dbReference>
<evidence type="ECO:0000256" key="2">
    <source>
        <dbReference type="ARBA" id="ARBA00023006"/>
    </source>
</evidence>
<organism evidence="4 5">
    <name type="scientific">Sinanodonta woodiana</name>
    <name type="common">Chinese pond mussel</name>
    <name type="synonym">Anodonta woodiana</name>
    <dbReference type="NCBI Taxonomy" id="1069815"/>
    <lineage>
        <taxon>Eukaryota</taxon>
        <taxon>Metazoa</taxon>
        <taxon>Spiralia</taxon>
        <taxon>Lophotrochozoa</taxon>
        <taxon>Mollusca</taxon>
        <taxon>Bivalvia</taxon>
        <taxon>Autobranchia</taxon>
        <taxon>Heteroconchia</taxon>
        <taxon>Palaeoheterodonta</taxon>
        <taxon>Unionida</taxon>
        <taxon>Unionoidea</taxon>
        <taxon>Unionidae</taxon>
        <taxon>Unioninae</taxon>
        <taxon>Sinanodonta</taxon>
    </lineage>
</organism>